<proteinExistence type="predicted"/>
<dbReference type="GO" id="GO:0000398">
    <property type="term" value="P:mRNA splicing, via spliceosome"/>
    <property type="evidence" value="ECO:0007669"/>
    <property type="project" value="TreeGrafter"/>
</dbReference>
<comment type="subcellular location">
    <subcellularLocation>
        <location evidence="1">Nucleus</location>
    </subcellularLocation>
</comment>
<dbReference type="PROSITE" id="PS50174">
    <property type="entry name" value="G_PATCH"/>
    <property type="match status" value="1"/>
</dbReference>
<keyword evidence="7" id="KW-1185">Reference proteome</keyword>
<organism evidence="6 7">
    <name type="scientific">Tagetes erecta</name>
    <name type="common">African marigold</name>
    <dbReference type="NCBI Taxonomy" id="13708"/>
    <lineage>
        <taxon>Eukaryota</taxon>
        <taxon>Viridiplantae</taxon>
        <taxon>Streptophyta</taxon>
        <taxon>Embryophyta</taxon>
        <taxon>Tracheophyta</taxon>
        <taxon>Spermatophyta</taxon>
        <taxon>Magnoliopsida</taxon>
        <taxon>eudicotyledons</taxon>
        <taxon>Gunneridae</taxon>
        <taxon>Pentapetalae</taxon>
        <taxon>asterids</taxon>
        <taxon>campanulids</taxon>
        <taxon>Asterales</taxon>
        <taxon>Asteraceae</taxon>
        <taxon>Asteroideae</taxon>
        <taxon>Heliantheae alliance</taxon>
        <taxon>Tageteae</taxon>
        <taxon>Tagetes</taxon>
    </lineage>
</organism>
<dbReference type="Pfam" id="PF17780">
    <property type="entry name" value="OCRE"/>
    <property type="match status" value="1"/>
</dbReference>
<feature type="region of interest" description="Disordered" evidence="4">
    <location>
        <begin position="1"/>
        <end position="22"/>
    </location>
</feature>
<dbReference type="Proteomes" id="UP001229421">
    <property type="component" value="Unassembled WGS sequence"/>
</dbReference>
<keyword evidence="2" id="KW-0694">RNA-binding</keyword>
<evidence type="ECO:0000259" key="5">
    <source>
        <dbReference type="PROSITE" id="PS50174"/>
    </source>
</evidence>
<evidence type="ECO:0000256" key="4">
    <source>
        <dbReference type="SAM" id="MobiDB-lite"/>
    </source>
</evidence>
<evidence type="ECO:0000256" key="2">
    <source>
        <dbReference type="ARBA" id="ARBA00022884"/>
    </source>
</evidence>
<dbReference type="InterPro" id="IPR041591">
    <property type="entry name" value="OCRE"/>
</dbReference>
<sequence length="486" mass="54584">MHTERWSEQNAEHGQKEFSECDGGWRRRKTAITIQMAGTNQLQFQENEDSFQWDEQSQLYYHASSGFYHDPAAGWYYSNKDGLYYKFENGNYVPWETDQADLSNANQTTSTVDDESCNKGADEVKFEDGDNTKCLTNDVPENLPPPSEWLEDTLIELYLSGYSNQTTDGADDTCLNVQTDGIEDDNAYELEEGEWIPDESFEGVDECGVAADEDAFGEEEMWRAQYGQPIHLDKELVPNYPVVDLWDWSMVKETKRSRKRRIRRLVGRLVKRTTKLHPSMPSSGRVLKTAPICEVYLDLVRVRSGRVYKLRSPKAAYLASLSSYDSSNPTKDWGFPELSMVKESQKPVMSSQHIESKSVGVHAEKAGSTKEHSLTEKVHAYRDRAAERRTLHGGFGVGPGQKKSADDVDLSCSSPVSATPEEAASEALKMSFGDGSYARRILENMGWKEGEALGSSMKGITEPLQAVGNKGSSGLGWNHNTNRNRI</sequence>
<evidence type="ECO:0000256" key="3">
    <source>
        <dbReference type="ARBA" id="ARBA00023242"/>
    </source>
</evidence>
<evidence type="ECO:0000313" key="6">
    <source>
        <dbReference type="EMBL" id="KAK1436699.1"/>
    </source>
</evidence>
<dbReference type="InterPro" id="IPR000467">
    <property type="entry name" value="G_patch_dom"/>
</dbReference>
<reference evidence="6" key="1">
    <citation type="journal article" date="2023" name="bioRxiv">
        <title>Improved chromosome-level genome assembly for marigold (Tagetes erecta).</title>
        <authorList>
            <person name="Jiang F."/>
            <person name="Yuan L."/>
            <person name="Wang S."/>
            <person name="Wang H."/>
            <person name="Xu D."/>
            <person name="Wang A."/>
            <person name="Fan W."/>
        </authorList>
    </citation>
    <scope>NUCLEOTIDE SEQUENCE</scope>
    <source>
        <strain evidence="6">WSJ</strain>
        <tissue evidence="6">Leaf</tissue>
    </source>
</reference>
<feature type="domain" description="G-patch" evidence="5">
    <location>
        <begin position="434"/>
        <end position="480"/>
    </location>
</feature>
<dbReference type="GO" id="GO:0005634">
    <property type="term" value="C:nucleus"/>
    <property type="evidence" value="ECO:0007669"/>
    <property type="project" value="UniProtKB-SubCell"/>
</dbReference>
<accession>A0AAD8P8W6</accession>
<name>A0AAD8P8W6_TARER</name>
<evidence type="ECO:0000256" key="1">
    <source>
        <dbReference type="ARBA" id="ARBA00004123"/>
    </source>
</evidence>
<evidence type="ECO:0000313" key="7">
    <source>
        <dbReference type="Proteomes" id="UP001229421"/>
    </source>
</evidence>
<dbReference type="CDD" id="cd16074">
    <property type="entry name" value="OCRE"/>
    <property type="match status" value="1"/>
</dbReference>
<keyword evidence="3" id="KW-0539">Nucleus</keyword>
<protein>
    <recommendedName>
        <fullName evidence="5">G-patch domain-containing protein</fullName>
    </recommendedName>
</protein>
<dbReference type="PANTHER" id="PTHR13948:SF38">
    <property type="entry name" value="D111_G-PATCH DOMAIN-CONTAINING PROTEIN"/>
    <property type="match status" value="1"/>
</dbReference>
<dbReference type="EMBL" id="JAUHHV010000001">
    <property type="protein sequence ID" value="KAK1436699.1"/>
    <property type="molecule type" value="Genomic_DNA"/>
</dbReference>
<comment type="caution">
    <text evidence="6">The sequence shown here is derived from an EMBL/GenBank/DDBJ whole genome shotgun (WGS) entry which is preliminary data.</text>
</comment>
<dbReference type="AlphaFoldDB" id="A0AAD8P8W6"/>
<dbReference type="Pfam" id="PF01585">
    <property type="entry name" value="G-patch"/>
    <property type="match status" value="1"/>
</dbReference>
<feature type="region of interest" description="Disordered" evidence="4">
    <location>
        <begin position="391"/>
        <end position="422"/>
    </location>
</feature>
<dbReference type="SMART" id="SM00443">
    <property type="entry name" value="G_patch"/>
    <property type="match status" value="1"/>
</dbReference>
<dbReference type="PANTHER" id="PTHR13948">
    <property type="entry name" value="RNA-BINDING PROTEIN"/>
    <property type="match status" value="1"/>
</dbReference>
<dbReference type="GO" id="GO:0003723">
    <property type="term" value="F:RNA binding"/>
    <property type="evidence" value="ECO:0007669"/>
    <property type="project" value="UniProtKB-KW"/>
</dbReference>
<gene>
    <name evidence="6" type="ORF">QVD17_02481</name>
</gene>